<accession>A0A1B6QML4</accession>
<keyword evidence="2" id="KW-0812">Transmembrane</keyword>
<protein>
    <submittedName>
        <fullName evidence="3">Uncharacterized protein</fullName>
    </submittedName>
</protein>
<feature type="transmembrane region" description="Helical" evidence="2">
    <location>
        <begin position="109"/>
        <end position="128"/>
    </location>
</feature>
<organism evidence="3 4">
    <name type="scientific">Sorghum bicolor</name>
    <name type="common">Sorghum</name>
    <name type="synonym">Sorghum vulgare</name>
    <dbReference type="NCBI Taxonomy" id="4558"/>
    <lineage>
        <taxon>Eukaryota</taxon>
        <taxon>Viridiplantae</taxon>
        <taxon>Streptophyta</taxon>
        <taxon>Embryophyta</taxon>
        <taxon>Tracheophyta</taxon>
        <taxon>Spermatophyta</taxon>
        <taxon>Magnoliopsida</taxon>
        <taxon>Liliopsida</taxon>
        <taxon>Poales</taxon>
        <taxon>Poaceae</taxon>
        <taxon>PACMAD clade</taxon>
        <taxon>Panicoideae</taxon>
        <taxon>Andropogonodae</taxon>
        <taxon>Andropogoneae</taxon>
        <taxon>Sorghinae</taxon>
        <taxon>Sorghum</taxon>
    </lineage>
</organism>
<keyword evidence="2" id="KW-0472">Membrane</keyword>
<dbReference type="AlphaFoldDB" id="A0A1B6QML4"/>
<name>A0A1B6QML4_SORBI</name>
<dbReference type="InParanoid" id="A0A1B6QML4"/>
<feature type="region of interest" description="Disordered" evidence="1">
    <location>
        <begin position="1"/>
        <end position="62"/>
    </location>
</feature>
<proteinExistence type="predicted"/>
<sequence length="145" mass="15501">MRSQSQQLRSVSLARADQRKHIPPPVLSRRCSDELASRRPTPLPADQPAKSGRTHERLTSPRTPACLFAFPSLLRPGGHPALRARTRAGGTEPASYSSPSELAGHAEGILFLAVFLLVVGGFVVLQGLDWRGVESSADLGLNSGV</sequence>
<evidence type="ECO:0000313" key="4">
    <source>
        <dbReference type="Proteomes" id="UP000000768"/>
    </source>
</evidence>
<feature type="region of interest" description="Disordered" evidence="1">
    <location>
        <begin position="79"/>
        <end position="99"/>
    </location>
</feature>
<evidence type="ECO:0000313" key="3">
    <source>
        <dbReference type="EMBL" id="KXG39156.1"/>
    </source>
</evidence>
<evidence type="ECO:0000256" key="1">
    <source>
        <dbReference type="SAM" id="MobiDB-lite"/>
    </source>
</evidence>
<reference evidence="4" key="2">
    <citation type="journal article" date="2018" name="Plant J.">
        <title>The Sorghum bicolor reference genome: improved assembly, gene annotations, a transcriptome atlas, and signatures of genome organization.</title>
        <authorList>
            <person name="McCormick R.F."/>
            <person name="Truong S.K."/>
            <person name="Sreedasyam A."/>
            <person name="Jenkins J."/>
            <person name="Shu S."/>
            <person name="Sims D."/>
            <person name="Kennedy M."/>
            <person name="Amirebrahimi M."/>
            <person name="Weers B.D."/>
            <person name="McKinley B."/>
            <person name="Mattison A."/>
            <person name="Morishige D.T."/>
            <person name="Grimwood J."/>
            <person name="Schmutz J."/>
            <person name="Mullet J.E."/>
        </authorList>
    </citation>
    <scope>NUCLEOTIDE SEQUENCE [LARGE SCALE GENOMIC DNA]</scope>
    <source>
        <strain evidence="4">cv. BTx623</strain>
    </source>
</reference>
<keyword evidence="4" id="KW-1185">Reference proteome</keyword>
<dbReference type="Proteomes" id="UP000000768">
    <property type="component" value="Chromosome 1"/>
</dbReference>
<gene>
    <name evidence="3" type="ORF">SORBI_3001G339900</name>
</gene>
<reference evidence="3 4" key="1">
    <citation type="journal article" date="2009" name="Nature">
        <title>The Sorghum bicolor genome and the diversification of grasses.</title>
        <authorList>
            <person name="Paterson A.H."/>
            <person name="Bowers J.E."/>
            <person name="Bruggmann R."/>
            <person name="Dubchak I."/>
            <person name="Grimwood J."/>
            <person name="Gundlach H."/>
            <person name="Haberer G."/>
            <person name="Hellsten U."/>
            <person name="Mitros T."/>
            <person name="Poliakov A."/>
            <person name="Schmutz J."/>
            <person name="Spannagl M."/>
            <person name="Tang H."/>
            <person name="Wang X."/>
            <person name="Wicker T."/>
            <person name="Bharti A.K."/>
            <person name="Chapman J."/>
            <person name="Feltus F.A."/>
            <person name="Gowik U."/>
            <person name="Grigoriev I.V."/>
            <person name="Lyons E."/>
            <person name="Maher C.A."/>
            <person name="Martis M."/>
            <person name="Narechania A."/>
            <person name="Otillar R.P."/>
            <person name="Penning B.W."/>
            <person name="Salamov A.A."/>
            <person name="Wang Y."/>
            <person name="Zhang L."/>
            <person name="Carpita N.C."/>
            <person name="Freeling M."/>
            <person name="Gingle A.R."/>
            <person name="Hash C.T."/>
            <person name="Keller B."/>
            <person name="Klein P."/>
            <person name="Kresovich S."/>
            <person name="McCann M.C."/>
            <person name="Ming R."/>
            <person name="Peterson D.G."/>
            <person name="Mehboob-ur-Rahman"/>
            <person name="Ware D."/>
            <person name="Westhoff P."/>
            <person name="Mayer K.F."/>
            <person name="Messing J."/>
            <person name="Rokhsar D.S."/>
        </authorList>
    </citation>
    <scope>NUCLEOTIDE SEQUENCE [LARGE SCALE GENOMIC DNA]</scope>
    <source>
        <strain evidence="4">cv. BTx623</strain>
    </source>
</reference>
<feature type="compositionally biased region" description="Low complexity" evidence="1">
    <location>
        <begin position="1"/>
        <end position="13"/>
    </location>
</feature>
<evidence type="ECO:0000256" key="2">
    <source>
        <dbReference type="SAM" id="Phobius"/>
    </source>
</evidence>
<dbReference type="EMBL" id="CM000760">
    <property type="protein sequence ID" value="KXG39156.1"/>
    <property type="molecule type" value="Genomic_DNA"/>
</dbReference>
<dbReference type="Gramene" id="KXG39156">
    <property type="protein sequence ID" value="KXG39156"/>
    <property type="gene ID" value="SORBI_3001G339900"/>
</dbReference>
<keyword evidence="2" id="KW-1133">Transmembrane helix</keyword>